<dbReference type="PANTHER" id="PTHR43000">
    <property type="entry name" value="DTDP-D-GLUCOSE 4,6-DEHYDRATASE-RELATED"/>
    <property type="match status" value="1"/>
</dbReference>
<dbReference type="PRINTS" id="PR01713">
    <property type="entry name" value="NUCEPIMERASE"/>
</dbReference>
<comment type="similarity">
    <text evidence="1">Belongs to the NAD(P)-dependent epimerase/dehydratase family.</text>
</comment>
<dbReference type="Pfam" id="PF01370">
    <property type="entry name" value="Epimerase"/>
    <property type="match status" value="2"/>
</dbReference>
<proteinExistence type="inferred from homology"/>
<feature type="domain" description="Ketoreductase" evidence="2">
    <location>
        <begin position="5"/>
        <end position="158"/>
    </location>
</feature>
<protein>
    <submittedName>
        <fullName evidence="3">Nucleoside-diphosphate-sugar epimerase</fullName>
    </submittedName>
</protein>
<dbReference type="InterPro" id="IPR057326">
    <property type="entry name" value="KR_dom"/>
</dbReference>
<dbReference type="SUPFAM" id="SSF51735">
    <property type="entry name" value="NAD(P)-binding Rossmann-fold domains"/>
    <property type="match status" value="1"/>
</dbReference>
<reference evidence="4" key="1">
    <citation type="journal article" date="2020" name="Appl. Environ. Microbiol.">
        <title>Diazotrophic Anaeromyxobacter Isolates from Soils.</title>
        <authorList>
            <person name="Masuda Y."/>
            <person name="Yamanaka H."/>
            <person name="Xu Z.X."/>
            <person name="Shiratori Y."/>
            <person name="Aono T."/>
            <person name="Amachi S."/>
            <person name="Senoo K."/>
            <person name="Itoh H."/>
        </authorList>
    </citation>
    <scope>NUCLEOTIDE SEQUENCE [LARGE SCALE GENOMIC DNA]</scope>
    <source>
        <strain evidence="4">R267</strain>
    </source>
</reference>
<gene>
    <name evidence="3" type="ORF">AMYX_30420</name>
</gene>
<keyword evidence="4" id="KW-1185">Reference proteome</keyword>
<name>A0A7I9VPL7_9BACT</name>
<dbReference type="InterPro" id="IPR001509">
    <property type="entry name" value="Epimerase_deHydtase"/>
</dbReference>
<evidence type="ECO:0000313" key="4">
    <source>
        <dbReference type="Proteomes" id="UP000503640"/>
    </source>
</evidence>
<organism evidence="3 4">
    <name type="scientific">Anaeromyxobacter diazotrophicus</name>
    <dbReference type="NCBI Taxonomy" id="2590199"/>
    <lineage>
        <taxon>Bacteria</taxon>
        <taxon>Pseudomonadati</taxon>
        <taxon>Myxococcota</taxon>
        <taxon>Myxococcia</taxon>
        <taxon>Myxococcales</taxon>
        <taxon>Cystobacterineae</taxon>
        <taxon>Anaeromyxobacteraceae</taxon>
        <taxon>Anaeromyxobacter</taxon>
    </lineage>
</organism>
<dbReference type="Gene3D" id="3.40.50.720">
    <property type="entry name" value="NAD(P)-binding Rossmann-like Domain"/>
    <property type="match status" value="1"/>
</dbReference>
<dbReference type="Proteomes" id="UP000503640">
    <property type="component" value="Unassembled WGS sequence"/>
</dbReference>
<evidence type="ECO:0000313" key="3">
    <source>
        <dbReference type="EMBL" id="GEJ58301.1"/>
    </source>
</evidence>
<accession>A0A7I9VPL7</accession>
<dbReference type="EMBL" id="BJTG01000007">
    <property type="protein sequence ID" value="GEJ58301.1"/>
    <property type="molecule type" value="Genomic_DNA"/>
</dbReference>
<dbReference type="SMART" id="SM00822">
    <property type="entry name" value="PKS_KR"/>
    <property type="match status" value="1"/>
</dbReference>
<dbReference type="InterPro" id="IPR036291">
    <property type="entry name" value="NAD(P)-bd_dom_sf"/>
</dbReference>
<evidence type="ECO:0000259" key="2">
    <source>
        <dbReference type="SMART" id="SM00822"/>
    </source>
</evidence>
<dbReference type="RefSeq" id="WP_176066713.1">
    <property type="nucleotide sequence ID" value="NZ_BJTG01000007.1"/>
</dbReference>
<sequence length="374" mass="40640">MPTARTILITGGAGFIGSHLADHLLARGHRVRALDDLSPQVHGEGATRPTYLDREVELVVGDVRDRAAVRRALQGVDAVYHLAAMVGVGQSMYEIERYTSVNAVGTAVLLEALIERPVERLVVASSMSLYGEGLYRDARRLPFPGAERTLAQLARREWEPVGPAGEPLAPLPTPEGKAPALPSVYALTKFDQERLCLTAGRAYGIPTVALRFFNVYGTRQALSNPYTGVLAIFAARLLNGRPPLVNEDGLQRRDFVSVHDVAQACRLALEVPAAAGQVFNVGSGRSFTVREVAERLAAVLGQERLAAEITGKYRMGDIRHCFADIERARRVLGYAPRVDFEDGLRELAGWLEGQLPHDRVHEAASKLAALGLSI</sequence>
<comment type="caution">
    <text evidence="3">The sequence shown here is derived from an EMBL/GenBank/DDBJ whole genome shotgun (WGS) entry which is preliminary data.</text>
</comment>
<dbReference type="AlphaFoldDB" id="A0A7I9VPL7"/>
<evidence type="ECO:0000256" key="1">
    <source>
        <dbReference type="ARBA" id="ARBA00007637"/>
    </source>
</evidence>